<proteinExistence type="predicted"/>
<evidence type="ECO:0000313" key="1">
    <source>
        <dbReference type="EMBL" id="CCX05256.1"/>
    </source>
</evidence>
<dbReference type="AlphaFoldDB" id="U4KW33"/>
<reference evidence="1 2" key="1">
    <citation type="journal article" date="2013" name="PLoS Genet.">
        <title>The genome and development-dependent transcriptomes of Pyronema confluens: a window into fungal evolution.</title>
        <authorList>
            <person name="Traeger S."/>
            <person name="Altegoer F."/>
            <person name="Freitag M."/>
            <person name="Gabaldon T."/>
            <person name="Kempken F."/>
            <person name="Kumar A."/>
            <person name="Marcet-Houben M."/>
            <person name="Poggeler S."/>
            <person name="Stajich J.E."/>
            <person name="Nowrousian M."/>
        </authorList>
    </citation>
    <scope>NUCLEOTIDE SEQUENCE [LARGE SCALE GENOMIC DNA]</scope>
    <source>
        <strain evidence="2">CBS 100304</strain>
        <tissue evidence="1">Vegetative mycelium</tissue>
    </source>
</reference>
<name>U4KW33_PYROM</name>
<accession>U4KW33</accession>
<protein>
    <submittedName>
        <fullName evidence="1">Uncharacterized protein</fullName>
    </submittedName>
</protein>
<sequence>MAHSAQRLLRCNLCWYRVARVAVVECSSALLHSVHRSQRRMLCICGGVFLEQHWIK</sequence>
<dbReference type="EMBL" id="HF935243">
    <property type="protein sequence ID" value="CCX05256.1"/>
    <property type="molecule type" value="Genomic_DNA"/>
</dbReference>
<dbReference type="Proteomes" id="UP000018144">
    <property type="component" value="Unassembled WGS sequence"/>
</dbReference>
<organism evidence="1 2">
    <name type="scientific">Pyronema omphalodes (strain CBS 100304)</name>
    <name type="common">Pyronema confluens</name>
    <dbReference type="NCBI Taxonomy" id="1076935"/>
    <lineage>
        <taxon>Eukaryota</taxon>
        <taxon>Fungi</taxon>
        <taxon>Dikarya</taxon>
        <taxon>Ascomycota</taxon>
        <taxon>Pezizomycotina</taxon>
        <taxon>Pezizomycetes</taxon>
        <taxon>Pezizales</taxon>
        <taxon>Pyronemataceae</taxon>
        <taxon>Pyronema</taxon>
    </lineage>
</organism>
<evidence type="ECO:0000313" key="2">
    <source>
        <dbReference type="Proteomes" id="UP000018144"/>
    </source>
</evidence>
<keyword evidence="2" id="KW-1185">Reference proteome</keyword>
<gene>
    <name evidence="1" type="ORF">PCON_04843</name>
</gene>